<organism evidence="1 2">
    <name type="scientific">Epilithonimonas zeae</name>
    <dbReference type="NCBI Taxonomy" id="1416779"/>
    <lineage>
        <taxon>Bacteria</taxon>
        <taxon>Pseudomonadati</taxon>
        <taxon>Bacteroidota</taxon>
        <taxon>Flavobacteriia</taxon>
        <taxon>Flavobacteriales</taxon>
        <taxon>Weeksellaceae</taxon>
        <taxon>Chryseobacterium group</taxon>
        <taxon>Epilithonimonas</taxon>
    </lineage>
</organism>
<protein>
    <submittedName>
        <fullName evidence="1">GLPGLI family protein</fullName>
    </submittedName>
</protein>
<dbReference type="OrthoDB" id="1440774at2"/>
<dbReference type="Proteomes" id="UP000185207">
    <property type="component" value="Unassembled WGS sequence"/>
</dbReference>
<proteinExistence type="predicted"/>
<dbReference type="InterPro" id="IPR005901">
    <property type="entry name" value="GLPGLI"/>
</dbReference>
<dbReference type="NCBIfam" id="TIGR01200">
    <property type="entry name" value="GLPGLI"/>
    <property type="match status" value="1"/>
</dbReference>
<sequence length="273" mass="32305">MEKLIILIFTLIINLFSAQTNRFIYEMEMKLLDKPMKMNMVLDIDKDYTKFYDYDFLKNDSISKKTGENWQTNTQSDQLILRRTNSNENRAFHDNMFDYFIIDSKDEMKWKIEKETKKNAEYSLQKATTDFGGRKWTAWFCSAIPFHEGPYKFRGLPGLIFELHDDKGDYNYTLSKSINLPETFVTTNFLETHYGNQPVKVNLKQFQKVKLDYYSDPVAEMRNNLKTGGTVIIGGEKIKSQEQLDQKRKFIQESIKNYYNPIELDKAIPYPKN</sequence>
<dbReference type="RefSeq" id="WP_074236764.1">
    <property type="nucleotide sequence ID" value="NZ_FSRK01000003.1"/>
</dbReference>
<name>A0A1N6JNG0_9FLAO</name>
<evidence type="ECO:0000313" key="1">
    <source>
        <dbReference type="EMBL" id="SIO45934.1"/>
    </source>
</evidence>
<dbReference type="EMBL" id="FSRK01000003">
    <property type="protein sequence ID" value="SIO45934.1"/>
    <property type="molecule type" value="Genomic_DNA"/>
</dbReference>
<dbReference type="AlphaFoldDB" id="A0A1N6JNG0"/>
<accession>A0A1N6JNG0</accession>
<dbReference type="STRING" id="1416779.SAMN05444409_3621"/>
<evidence type="ECO:0000313" key="2">
    <source>
        <dbReference type="Proteomes" id="UP000185207"/>
    </source>
</evidence>
<dbReference type="Pfam" id="PF09697">
    <property type="entry name" value="Porph_ging"/>
    <property type="match status" value="1"/>
</dbReference>
<gene>
    <name evidence="1" type="ORF">SAMN05444409_3621</name>
</gene>
<reference evidence="2" key="1">
    <citation type="submission" date="2016-11" db="EMBL/GenBank/DDBJ databases">
        <authorList>
            <person name="Varghese N."/>
            <person name="Submissions S."/>
        </authorList>
    </citation>
    <scope>NUCLEOTIDE SEQUENCE [LARGE SCALE GENOMIC DNA]</scope>
    <source>
        <strain evidence="2">DSM 27623</strain>
    </source>
</reference>
<keyword evidence="2" id="KW-1185">Reference proteome</keyword>